<evidence type="ECO:0000313" key="6">
    <source>
        <dbReference type="Proteomes" id="UP000887568"/>
    </source>
</evidence>
<protein>
    <recommendedName>
        <fullName evidence="7">Autophagy-related protein 13</fullName>
    </recommendedName>
</protein>
<feature type="compositionally biased region" description="Low complexity" evidence="4">
    <location>
        <begin position="375"/>
        <end position="391"/>
    </location>
</feature>
<dbReference type="EnsemblMetazoa" id="XM_038195836.1">
    <property type="protein sequence ID" value="XP_038051764.1"/>
    <property type="gene ID" value="LOC119724676"/>
</dbReference>
<feature type="compositionally biased region" description="Low complexity" evidence="4">
    <location>
        <begin position="230"/>
        <end position="240"/>
    </location>
</feature>
<evidence type="ECO:0000256" key="4">
    <source>
        <dbReference type="SAM" id="MobiDB-lite"/>
    </source>
</evidence>
<evidence type="ECO:0000256" key="2">
    <source>
        <dbReference type="ARBA" id="ARBA00007341"/>
    </source>
</evidence>
<organism evidence="5 6">
    <name type="scientific">Patiria miniata</name>
    <name type="common">Bat star</name>
    <name type="synonym">Asterina miniata</name>
    <dbReference type="NCBI Taxonomy" id="46514"/>
    <lineage>
        <taxon>Eukaryota</taxon>
        <taxon>Metazoa</taxon>
        <taxon>Echinodermata</taxon>
        <taxon>Eleutherozoa</taxon>
        <taxon>Asterozoa</taxon>
        <taxon>Asteroidea</taxon>
        <taxon>Valvatacea</taxon>
        <taxon>Valvatida</taxon>
        <taxon>Asterinidae</taxon>
        <taxon>Patiria</taxon>
    </lineage>
</organism>
<dbReference type="OrthoDB" id="70161at2759"/>
<proteinExistence type="inferred from homology"/>
<evidence type="ECO:0008006" key="7">
    <source>
        <dbReference type="Google" id="ProtNLM"/>
    </source>
</evidence>
<feature type="region of interest" description="Disordered" evidence="4">
    <location>
        <begin position="1"/>
        <end position="23"/>
    </location>
</feature>
<evidence type="ECO:0000256" key="1">
    <source>
        <dbReference type="ARBA" id="ARBA00004329"/>
    </source>
</evidence>
<dbReference type="Gene3D" id="3.30.900.10">
    <property type="entry name" value="HORMA domain"/>
    <property type="match status" value="1"/>
</dbReference>
<dbReference type="AlphaFoldDB" id="A0A913ZKB5"/>
<keyword evidence="6" id="KW-1185">Reference proteome</keyword>
<dbReference type="PANTHER" id="PTHR13430">
    <property type="match status" value="1"/>
</dbReference>
<dbReference type="GeneID" id="119724676"/>
<accession>A0A913ZKB5</accession>
<comment type="similarity">
    <text evidence="2">Belongs to the ATG13 family. Metazoan subfamily.</text>
</comment>
<name>A0A913ZKB5_PATMI</name>
<keyword evidence="3" id="KW-0072">Autophagy</keyword>
<feature type="compositionally biased region" description="Polar residues" evidence="4">
    <location>
        <begin position="365"/>
        <end position="374"/>
    </location>
</feature>
<dbReference type="InterPro" id="IPR040182">
    <property type="entry name" value="ATG13"/>
</dbReference>
<evidence type="ECO:0000313" key="5">
    <source>
        <dbReference type="EnsemblMetazoa" id="XP_038051764.1"/>
    </source>
</evidence>
<comment type="subcellular location">
    <subcellularLocation>
        <location evidence="1">Preautophagosomal structure</location>
    </subcellularLocation>
</comment>
<dbReference type="GO" id="GO:1990316">
    <property type="term" value="C:Atg1/ULK1 kinase complex"/>
    <property type="evidence" value="ECO:0007669"/>
    <property type="project" value="TreeGrafter"/>
</dbReference>
<feature type="region of interest" description="Disordered" evidence="4">
    <location>
        <begin position="230"/>
        <end position="315"/>
    </location>
</feature>
<dbReference type="PANTHER" id="PTHR13430:SF4">
    <property type="entry name" value="AUTOPHAGY-RELATED PROTEIN 13"/>
    <property type="match status" value="1"/>
</dbReference>
<dbReference type="RefSeq" id="XP_038051764.1">
    <property type="nucleotide sequence ID" value="XM_038195836.1"/>
</dbReference>
<dbReference type="GO" id="GO:0034497">
    <property type="term" value="P:protein localization to phagophore assembly site"/>
    <property type="evidence" value="ECO:0007669"/>
    <property type="project" value="TreeGrafter"/>
</dbReference>
<dbReference type="GO" id="GO:0000407">
    <property type="term" value="C:phagophore assembly site"/>
    <property type="evidence" value="ECO:0007669"/>
    <property type="project" value="UniProtKB-SubCell"/>
</dbReference>
<sequence length="473" mass="51619">MMAKGSVEEPSPLRISPVSASSSNLNDRELRDLNKFIKFMAFKSVQVIVQSRSGEKIDSASKAKSDGTDWFNLAIYDNPTTKSNVKKLLAQELPRVGSPLNVEVSLETSEGDRMVLECWSLVLSENIDPNAKIHYAVYNRLGLLLKSLICISRVTPAYRIARHQLGADYRVMSRMYYGEMKLSLLGENFHSLNVGSVATPIGSVVLSVAYRTKLTLSVHQLQSSSVSPVSVRDDYYSSSSPKHKSPAAMNAPGHSPGRLDDSSTMDGSSDLCATSFSTSPPEPCILQTEFTTLPPGRSKVAEEKPRGGSPGLGSDLLSGKLGAFASPKHQADPSDILTGDIPFSSLLLEDTPLDNSSKDKSSSSEQTLSDQPDGQASSSSQHSKESTQSQHSVAEDFVMVEFNPAFAKPERNSDVVSFYRQFQMAPPLVMFDNQPSLEETLEILPTQIAKFEESQVEFDSFVQSLQHDSDDSD</sequence>
<dbReference type="CTD" id="9776"/>
<dbReference type="OMA" id="AIVQSRC"/>
<dbReference type="GO" id="GO:0005829">
    <property type="term" value="C:cytosol"/>
    <property type="evidence" value="ECO:0007669"/>
    <property type="project" value="TreeGrafter"/>
</dbReference>
<evidence type="ECO:0000256" key="3">
    <source>
        <dbReference type="ARBA" id="ARBA00023006"/>
    </source>
</evidence>
<feature type="region of interest" description="Disordered" evidence="4">
    <location>
        <begin position="348"/>
        <end position="391"/>
    </location>
</feature>
<reference evidence="5" key="1">
    <citation type="submission" date="2022-11" db="UniProtKB">
        <authorList>
            <consortium name="EnsemblMetazoa"/>
        </authorList>
    </citation>
    <scope>IDENTIFICATION</scope>
</reference>
<dbReference type="GO" id="GO:0034727">
    <property type="term" value="P:piecemeal microautophagy of the nucleus"/>
    <property type="evidence" value="ECO:0007669"/>
    <property type="project" value="TreeGrafter"/>
</dbReference>
<dbReference type="InterPro" id="IPR036570">
    <property type="entry name" value="HORMA_dom_sf"/>
</dbReference>
<feature type="compositionally biased region" description="Polar residues" evidence="4">
    <location>
        <begin position="262"/>
        <end position="279"/>
    </location>
</feature>
<dbReference type="GO" id="GO:0000423">
    <property type="term" value="P:mitophagy"/>
    <property type="evidence" value="ECO:0007669"/>
    <property type="project" value="TreeGrafter"/>
</dbReference>
<dbReference type="Proteomes" id="UP000887568">
    <property type="component" value="Unplaced"/>
</dbReference>